<comment type="subcellular location">
    <subcellularLocation>
        <location evidence="1">Endomembrane system</location>
        <topology evidence="1">Multi-pass membrane protein</topology>
    </subcellularLocation>
    <subcellularLocation>
        <location evidence="9">Membrane</location>
        <topology evidence="9">Multi-pass membrane protein</topology>
    </subcellularLocation>
</comment>
<reference evidence="10 11" key="1">
    <citation type="submission" date="2020-04" db="EMBL/GenBank/DDBJ databases">
        <title>Chromosome-level genome assembly of a cyprinid fish Onychostoma macrolepis by integration of Nanopore Sequencing, Bionano and Hi-C technology.</title>
        <authorList>
            <person name="Wang D."/>
        </authorList>
    </citation>
    <scope>NUCLEOTIDE SEQUENCE [LARGE SCALE GENOMIC DNA]</scope>
    <source>
        <strain evidence="10">SWU-2019</strain>
        <tissue evidence="10">Muscle</tissue>
    </source>
</reference>
<dbReference type="EMBL" id="JAAMOB010000001">
    <property type="protein sequence ID" value="KAF4118353.1"/>
    <property type="molecule type" value="Genomic_DNA"/>
</dbReference>
<dbReference type="GO" id="GO:0012505">
    <property type="term" value="C:endomembrane system"/>
    <property type="evidence" value="ECO:0007669"/>
    <property type="project" value="UniProtKB-SubCell"/>
</dbReference>
<dbReference type="PIRSF" id="PIRSF002419">
    <property type="entry name" value="Tetraspanin"/>
    <property type="match status" value="1"/>
</dbReference>
<sequence>MKVKRCLKLVSTFYGLLTLAGGATAGFGIWSQINKKTSELLNTIDGTTLTMILSMGAPMLIALGCIFALMALIGFCGTLKKKSWMLLVFFVVVLIIFILQLIAAVFILLPNSVKENALSSLGDKFVESLKNYGQEDSSITTIWDETMTKLECCGYKGYDDFTNSASVKRNSKYPKPCCGKDTNSTCGKKEAKSENMHGCVHVLFDENIPISGALSFLIGILEIVALFVSLKIYRCLRRLPDLPDPFENNL</sequence>
<dbReference type="Gene3D" id="1.10.1450.10">
    <property type="entry name" value="Tetraspanin"/>
    <property type="match status" value="1"/>
</dbReference>
<dbReference type="InterPro" id="IPR018499">
    <property type="entry name" value="Tetraspanin/Peripherin"/>
</dbReference>
<keyword evidence="5 9" id="KW-0472">Membrane</keyword>
<dbReference type="CDD" id="cd03156">
    <property type="entry name" value="uroplakin_I_like_LEL"/>
    <property type="match status" value="1"/>
</dbReference>
<dbReference type="OrthoDB" id="8813994at2759"/>
<dbReference type="InterPro" id="IPR008952">
    <property type="entry name" value="Tetraspanin_EC2_sf"/>
</dbReference>
<evidence type="ECO:0000256" key="5">
    <source>
        <dbReference type="ARBA" id="ARBA00023136"/>
    </source>
</evidence>
<dbReference type="PRINTS" id="PR00259">
    <property type="entry name" value="TMFOUR"/>
</dbReference>
<accession>A0A7J6DG92</accession>
<dbReference type="GO" id="GO:0005886">
    <property type="term" value="C:plasma membrane"/>
    <property type="evidence" value="ECO:0007669"/>
    <property type="project" value="TreeGrafter"/>
</dbReference>
<comment type="caution">
    <text evidence="9">Lacks conserved residue(s) required for the propagation of feature annotation.</text>
</comment>
<feature type="transmembrane region" description="Helical" evidence="9">
    <location>
        <begin position="49"/>
        <end position="72"/>
    </location>
</feature>
<name>A0A7J6DG92_9TELE</name>
<dbReference type="PANTHER" id="PTHR19282:SF216">
    <property type="entry name" value="TETRASPANIN-1"/>
    <property type="match status" value="1"/>
</dbReference>
<evidence type="ECO:0000256" key="3">
    <source>
        <dbReference type="ARBA" id="ARBA00022692"/>
    </source>
</evidence>
<evidence type="ECO:0000313" key="11">
    <source>
        <dbReference type="Proteomes" id="UP000579812"/>
    </source>
</evidence>
<comment type="function">
    <text evidence="8">Structural component of specialized membrane microdomains known as tetraspanin-enriched microdomains (TERMs), which act as platforms for receptor clustering and signaling. Participates thereby in diverse biological functions such as cell signal transduction, adhesion, migration and protein trafficking. Regulates neuronal differentiation in response to NGF by facilitating NGF-mediated activation of NTRK1/TRKA receptor tyrosine kinase and subsequent downstream signaling pathways. Plays a role in the inhibition of TNFalpha-induced apoptosis. Mechanistically, inhibits the NF-kappa-B signaling pathway by blocking phosphorylation of CHUK. Also promotes the stability of the thiamine transporter 1/SLC19A2 in intestinal epithelial cells leading to an increase of thiamine uptake process.</text>
</comment>
<dbReference type="Pfam" id="PF00335">
    <property type="entry name" value="Tetraspanin"/>
    <property type="match status" value="1"/>
</dbReference>
<organism evidence="10 11">
    <name type="scientific">Onychostoma macrolepis</name>
    <dbReference type="NCBI Taxonomy" id="369639"/>
    <lineage>
        <taxon>Eukaryota</taxon>
        <taxon>Metazoa</taxon>
        <taxon>Chordata</taxon>
        <taxon>Craniata</taxon>
        <taxon>Vertebrata</taxon>
        <taxon>Euteleostomi</taxon>
        <taxon>Actinopterygii</taxon>
        <taxon>Neopterygii</taxon>
        <taxon>Teleostei</taxon>
        <taxon>Ostariophysi</taxon>
        <taxon>Cypriniformes</taxon>
        <taxon>Cyprinidae</taxon>
        <taxon>Acrossocheilinae</taxon>
        <taxon>Onychostoma</taxon>
    </lineage>
</organism>
<feature type="transmembrane region" description="Helical" evidence="9">
    <location>
        <begin position="210"/>
        <end position="230"/>
    </location>
</feature>
<gene>
    <name evidence="10" type="ORF">G5714_000404</name>
</gene>
<evidence type="ECO:0000313" key="10">
    <source>
        <dbReference type="EMBL" id="KAF4118353.1"/>
    </source>
</evidence>
<keyword evidence="6" id="KW-0325">Glycoprotein</keyword>
<evidence type="ECO:0000256" key="8">
    <source>
        <dbReference type="ARBA" id="ARBA00054958"/>
    </source>
</evidence>
<evidence type="ECO:0000256" key="4">
    <source>
        <dbReference type="ARBA" id="ARBA00022989"/>
    </source>
</evidence>
<evidence type="ECO:0000256" key="9">
    <source>
        <dbReference type="RuleBase" id="RU361218"/>
    </source>
</evidence>
<dbReference type="AlphaFoldDB" id="A0A7J6DG92"/>
<dbReference type="PANTHER" id="PTHR19282">
    <property type="entry name" value="TETRASPANIN"/>
    <property type="match status" value="1"/>
</dbReference>
<comment type="subunit">
    <text evidence="7">Interacts with SLC19A2. Interacts with NTRK1/TRKA.</text>
</comment>
<dbReference type="SUPFAM" id="SSF48652">
    <property type="entry name" value="Tetraspanin"/>
    <property type="match status" value="1"/>
</dbReference>
<feature type="transmembrane region" description="Helical" evidence="9">
    <location>
        <begin position="84"/>
        <end position="109"/>
    </location>
</feature>
<dbReference type="InterPro" id="IPR000301">
    <property type="entry name" value="Tetraspanin_animals"/>
</dbReference>
<dbReference type="Proteomes" id="UP000579812">
    <property type="component" value="Unassembled WGS sequence"/>
</dbReference>
<keyword evidence="11" id="KW-1185">Reference proteome</keyword>
<evidence type="ECO:0000256" key="6">
    <source>
        <dbReference type="ARBA" id="ARBA00023180"/>
    </source>
</evidence>
<keyword evidence="4 9" id="KW-1133">Transmembrane helix</keyword>
<comment type="similarity">
    <text evidence="2 9">Belongs to the tetraspanin (TM4SF) family.</text>
</comment>
<proteinExistence type="inferred from homology"/>
<evidence type="ECO:0000256" key="2">
    <source>
        <dbReference type="ARBA" id="ARBA00006840"/>
    </source>
</evidence>
<protein>
    <recommendedName>
        <fullName evidence="9">Tetraspanin</fullName>
    </recommendedName>
</protein>
<comment type="caution">
    <text evidence="10">The sequence shown here is derived from an EMBL/GenBank/DDBJ whole genome shotgun (WGS) entry which is preliminary data.</text>
</comment>
<evidence type="ECO:0000256" key="1">
    <source>
        <dbReference type="ARBA" id="ARBA00004127"/>
    </source>
</evidence>
<evidence type="ECO:0000256" key="7">
    <source>
        <dbReference type="ARBA" id="ARBA00046464"/>
    </source>
</evidence>
<keyword evidence="3 9" id="KW-0812">Transmembrane</keyword>